<keyword evidence="2 8" id="KW-0645">Protease</keyword>
<reference evidence="9 10" key="1">
    <citation type="submission" date="2018-04" db="EMBL/GenBank/DDBJ databases">
        <authorList>
            <person name="Eckel V.P."/>
            <person name="Vogel R.F."/>
        </authorList>
    </citation>
    <scope>NUCLEOTIDE SEQUENCE [LARGE SCALE GENOMIC DNA]</scope>
    <source>
        <strain evidence="10">TMW 2.1764</strain>
    </source>
</reference>
<name>A0A5N6RYZ0_9BIFI</name>
<evidence type="ECO:0000256" key="2">
    <source>
        <dbReference type="ARBA" id="ARBA00022670"/>
    </source>
</evidence>
<dbReference type="SUPFAM" id="SSF143081">
    <property type="entry name" value="BB1717-like"/>
    <property type="match status" value="1"/>
</dbReference>
<comment type="similarity">
    <text evidence="1 8">Belongs to the SOS response-associated peptidase family.</text>
</comment>
<evidence type="ECO:0000313" key="9">
    <source>
        <dbReference type="EMBL" id="KAE8126460.1"/>
    </source>
</evidence>
<keyword evidence="4 8" id="KW-0378">Hydrolase</keyword>
<evidence type="ECO:0000256" key="4">
    <source>
        <dbReference type="ARBA" id="ARBA00022801"/>
    </source>
</evidence>
<dbReference type="GO" id="GO:0006508">
    <property type="term" value="P:proteolysis"/>
    <property type="evidence" value="ECO:0007669"/>
    <property type="project" value="UniProtKB-KW"/>
</dbReference>
<evidence type="ECO:0000256" key="1">
    <source>
        <dbReference type="ARBA" id="ARBA00008136"/>
    </source>
</evidence>
<keyword evidence="3" id="KW-0227">DNA damage</keyword>
<evidence type="ECO:0000313" key="10">
    <source>
        <dbReference type="Proteomes" id="UP000325415"/>
    </source>
</evidence>
<gene>
    <name evidence="9" type="ORF">DDE84_11160</name>
</gene>
<dbReference type="GO" id="GO:0016829">
    <property type="term" value="F:lyase activity"/>
    <property type="evidence" value="ECO:0007669"/>
    <property type="project" value="UniProtKB-KW"/>
</dbReference>
<dbReference type="EC" id="3.4.-.-" evidence="8"/>
<comment type="caution">
    <text evidence="9">The sequence shown here is derived from an EMBL/GenBank/DDBJ whole genome shotgun (WGS) entry which is preliminary data.</text>
</comment>
<dbReference type="GO" id="GO:0008233">
    <property type="term" value="F:peptidase activity"/>
    <property type="evidence" value="ECO:0007669"/>
    <property type="project" value="UniProtKB-KW"/>
</dbReference>
<dbReference type="GO" id="GO:0003697">
    <property type="term" value="F:single-stranded DNA binding"/>
    <property type="evidence" value="ECO:0007669"/>
    <property type="project" value="InterPro"/>
</dbReference>
<evidence type="ECO:0000256" key="7">
    <source>
        <dbReference type="ARBA" id="ARBA00023239"/>
    </source>
</evidence>
<evidence type="ECO:0000256" key="5">
    <source>
        <dbReference type="ARBA" id="ARBA00023124"/>
    </source>
</evidence>
<dbReference type="Proteomes" id="UP000325415">
    <property type="component" value="Unassembled WGS sequence"/>
</dbReference>
<keyword evidence="5" id="KW-0190">Covalent protein-DNA linkage</keyword>
<dbReference type="GO" id="GO:0106300">
    <property type="term" value="P:protein-DNA covalent cross-linking repair"/>
    <property type="evidence" value="ECO:0007669"/>
    <property type="project" value="InterPro"/>
</dbReference>
<dbReference type="OrthoDB" id="9782620at2"/>
<dbReference type="InterPro" id="IPR036590">
    <property type="entry name" value="SRAP-like"/>
</dbReference>
<organism evidence="9 10">
    <name type="scientific">Bifidobacterium tibiigranuli</name>
    <dbReference type="NCBI Taxonomy" id="2172043"/>
    <lineage>
        <taxon>Bacteria</taxon>
        <taxon>Bacillati</taxon>
        <taxon>Actinomycetota</taxon>
        <taxon>Actinomycetes</taxon>
        <taxon>Bifidobacteriales</taxon>
        <taxon>Bifidobacteriaceae</taxon>
        <taxon>Bifidobacterium</taxon>
    </lineage>
</organism>
<dbReference type="Gene3D" id="3.90.1680.10">
    <property type="entry name" value="SOS response associated peptidase-like"/>
    <property type="match status" value="1"/>
</dbReference>
<dbReference type="Pfam" id="PF02586">
    <property type="entry name" value="SRAP"/>
    <property type="match status" value="1"/>
</dbReference>
<proteinExistence type="inferred from homology"/>
<dbReference type="AlphaFoldDB" id="A0A5N6RYZ0"/>
<keyword evidence="10" id="KW-1185">Reference proteome</keyword>
<protein>
    <recommendedName>
        <fullName evidence="8">Abasic site processing protein</fullName>
        <ecNumber evidence="8">3.4.-.-</ecNumber>
    </recommendedName>
</protein>
<dbReference type="PANTHER" id="PTHR13604:SF0">
    <property type="entry name" value="ABASIC SITE PROCESSING PROTEIN HMCES"/>
    <property type="match status" value="1"/>
</dbReference>
<evidence type="ECO:0000256" key="8">
    <source>
        <dbReference type="RuleBase" id="RU364100"/>
    </source>
</evidence>
<dbReference type="GeneID" id="78128232"/>
<keyword evidence="6" id="KW-0238">DNA-binding</keyword>
<accession>A0A5N6RYZ0</accession>
<dbReference type="EMBL" id="QDAG01000013">
    <property type="protein sequence ID" value="KAE8126460.1"/>
    <property type="molecule type" value="Genomic_DNA"/>
</dbReference>
<keyword evidence="7" id="KW-0456">Lyase</keyword>
<sequence length="266" mass="28934">MCQAFAADLDWDNVAAHFDVTGVSAIDNKDVDADSTIHHSTAALPSPTFHATPKTDIAIVAGDSHGRRHLRAAYWSLIPRSSQTIDLRYPTYNARIETAASKPTYAPSAASMRAVIPASGYYEFKGEHPFYFHFPDDAPLFMAGLYSWWRANAHSPWRLTATILTRDAVGALASVHNRMPVLLPDDMLDAWFAPRATDDDTGANPDTLSLPTTENDAIASLLAAANDAGGKLSQRLAFHEVAPLHGDGPQLIEPASNWHQGQSLFD</sequence>
<evidence type="ECO:0000256" key="6">
    <source>
        <dbReference type="ARBA" id="ARBA00023125"/>
    </source>
</evidence>
<evidence type="ECO:0000256" key="3">
    <source>
        <dbReference type="ARBA" id="ARBA00022763"/>
    </source>
</evidence>
<dbReference type="InterPro" id="IPR003738">
    <property type="entry name" value="SRAP"/>
</dbReference>
<dbReference type="RefSeq" id="WP_152581772.1">
    <property type="nucleotide sequence ID" value="NZ_QDAG01000013.1"/>
</dbReference>
<dbReference type="PANTHER" id="PTHR13604">
    <property type="entry name" value="DC12-RELATED"/>
    <property type="match status" value="1"/>
</dbReference>